<evidence type="ECO:0000256" key="3">
    <source>
        <dbReference type="ARBA" id="ARBA00022695"/>
    </source>
</evidence>
<keyword evidence="9" id="KW-0175">Coiled coil</keyword>
<dbReference type="Gene3D" id="3.10.10.10">
    <property type="entry name" value="HIV Type 1 Reverse Transcriptase, subunit A, domain 1"/>
    <property type="match status" value="1"/>
</dbReference>
<evidence type="ECO:0000256" key="4">
    <source>
        <dbReference type="ARBA" id="ARBA00022722"/>
    </source>
</evidence>
<dbReference type="GO" id="GO:0042575">
    <property type="term" value="C:DNA polymerase complex"/>
    <property type="evidence" value="ECO:0007669"/>
    <property type="project" value="UniProtKB-ARBA"/>
</dbReference>
<dbReference type="GO" id="GO:0004190">
    <property type="term" value="F:aspartic-type endopeptidase activity"/>
    <property type="evidence" value="ECO:0007669"/>
    <property type="project" value="InterPro"/>
</dbReference>
<dbReference type="Gene3D" id="3.30.420.10">
    <property type="entry name" value="Ribonuclease H-like superfamily/Ribonuclease H"/>
    <property type="match status" value="2"/>
</dbReference>
<dbReference type="CDD" id="cd09274">
    <property type="entry name" value="RNase_HI_RT_Ty3"/>
    <property type="match status" value="1"/>
</dbReference>
<dbReference type="SUPFAM" id="SSF50630">
    <property type="entry name" value="Acid proteases"/>
    <property type="match status" value="1"/>
</dbReference>
<dbReference type="Proteomes" id="UP000046392">
    <property type="component" value="Unplaced"/>
</dbReference>
<evidence type="ECO:0000256" key="10">
    <source>
        <dbReference type="SAM" id="MobiDB-lite"/>
    </source>
</evidence>
<dbReference type="CDD" id="cd00303">
    <property type="entry name" value="retropepsin_like"/>
    <property type="match status" value="1"/>
</dbReference>
<evidence type="ECO:0000259" key="12">
    <source>
        <dbReference type="PROSITE" id="PS50878"/>
    </source>
</evidence>
<dbReference type="Gene3D" id="1.10.340.70">
    <property type="match status" value="1"/>
</dbReference>
<evidence type="ECO:0000256" key="9">
    <source>
        <dbReference type="SAM" id="Coils"/>
    </source>
</evidence>
<dbReference type="GO" id="GO:0004519">
    <property type="term" value="F:endonuclease activity"/>
    <property type="evidence" value="ECO:0007669"/>
    <property type="project" value="UniProtKB-KW"/>
</dbReference>
<evidence type="ECO:0000256" key="2">
    <source>
        <dbReference type="ARBA" id="ARBA00022679"/>
    </source>
</evidence>
<feature type="domain" description="Peptidase A2" evidence="11">
    <location>
        <begin position="857"/>
        <end position="938"/>
    </location>
</feature>
<dbReference type="PROSITE" id="PS50878">
    <property type="entry name" value="RT_POL"/>
    <property type="match status" value="1"/>
</dbReference>
<keyword evidence="2" id="KW-0808">Transferase</keyword>
<keyword evidence="6" id="KW-0378">Hydrolase</keyword>
<dbReference type="EC" id="2.7.7.49" evidence="1"/>
<dbReference type="PROSITE" id="PS50175">
    <property type="entry name" value="ASP_PROT_RETROV"/>
    <property type="match status" value="1"/>
</dbReference>
<dbReference type="GO" id="GO:0003964">
    <property type="term" value="F:RNA-directed DNA polymerase activity"/>
    <property type="evidence" value="ECO:0007669"/>
    <property type="project" value="UniProtKB-KW"/>
</dbReference>
<evidence type="ECO:0000256" key="8">
    <source>
        <dbReference type="ARBA" id="ARBA00023268"/>
    </source>
</evidence>
<dbReference type="Pfam" id="PF00078">
    <property type="entry name" value="RVT_1"/>
    <property type="match status" value="1"/>
</dbReference>
<keyword evidence="7" id="KW-0695">RNA-directed DNA polymerase</keyword>
<evidence type="ECO:0000256" key="7">
    <source>
        <dbReference type="ARBA" id="ARBA00022918"/>
    </source>
</evidence>
<dbReference type="Pfam" id="PF00077">
    <property type="entry name" value="RVP"/>
    <property type="match status" value="1"/>
</dbReference>
<dbReference type="WBParaSite" id="SPAL_0000531800.1">
    <property type="protein sequence ID" value="SPAL_0000531800.1"/>
    <property type="gene ID" value="SPAL_0000531800"/>
</dbReference>
<evidence type="ECO:0000259" key="11">
    <source>
        <dbReference type="PROSITE" id="PS50175"/>
    </source>
</evidence>
<evidence type="ECO:0000313" key="14">
    <source>
        <dbReference type="Proteomes" id="UP000046392"/>
    </source>
</evidence>
<evidence type="ECO:0000259" key="13">
    <source>
        <dbReference type="PROSITE" id="PS50994"/>
    </source>
</evidence>
<dbReference type="CDD" id="cd01647">
    <property type="entry name" value="RT_LTR"/>
    <property type="match status" value="1"/>
</dbReference>
<dbReference type="FunFam" id="3.30.70.270:FF:000020">
    <property type="entry name" value="Transposon Tf2-6 polyprotein-like Protein"/>
    <property type="match status" value="1"/>
</dbReference>
<keyword evidence="4" id="KW-0540">Nuclease</keyword>
<dbReference type="InterPro" id="IPR050951">
    <property type="entry name" value="Retrovirus_Pol_polyprotein"/>
</dbReference>
<dbReference type="InterPro" id="IPR001995">
    <property type="entry name" value="Peptidase_A2_cat"/>
</dbReference>
<sequence>MKTIFRRTKRNDADILSFETAVEKLKPQWRKNQEDALNKSAEEQQEVYQHMKQEFDSLRRKYGITAELQPPIFKFKVTDTTEQQNKLNQDLMKNIRPDGLLVPFNGTSVRDLEKWINQTLNMLKTIALTEERIPLMMKIAKNYLNKLIPDGNRFDNIMKRAWTNKEDDIETIFNKMMNILHSSGIAENEKCKLEAPILGQNESVLNYSKRFEEYHKQLEGTDEFNRIIHADTISTRLYVLLLKGLNNFIKKHLPIPGLQKMKYEEVIEKLTEVENTALIFGDSNQINAINNQRPFKKKFFNKNNRNYKPRYNMNSSSYKKNLPHGNNYEKKNTNNSYKKKPYTSYKSNKYSSKRNHMNNIEATNSRLDETCNQLKELTLVIKNAFTICILIFCLCLPLTGATNVVCLTEPKNFKLLYKNYRNFIKDDALPMQIYRMPSSCMLTDPSVYVKINSIYINDKDNSELQLHNTEAMCDTTKIFEDINGNKYGVVPIITNSYKVSAVKRASHYLEYFDNFESTEKCPDIVELSNDPPVKVEPIIPSQLPAASDTSIVLRKRPPIEQTDDVVVKIRKSTDDELARCEDDKLQLKNALSKLELEKEQWLKDKASLERAIQEQNTKYESLRLNLQSQLDQKDKDIQTLNSRISDYQTSVSERTQQLRNLQQQLQSLSSSVKANDPKDLLQKLHNLETYMNNFKCPTIPTLSCPPCDLKNVNANLNNLKHRTSTDLDKRISGIENSMTKLEHAINSYTPTIDVRPEINELHTAISEIPTILKQLKEENNEIKLSTSATSVTCHCANSPDLSEWLTNIPKTGIEETMTDDSPKYRSIQVRTDEKMEINEILHEASPIITLNIGTTRLDTLIDTGANLNVIHWNSIEQLSDKYKSEIRTTTQRARAANGQPMKFEGEVDVYLTIGNRHIAVPTLISKEINHDFIIGRQTLKEMGDSTLFNWKRGRIEIGNHFYDINNSSKVYSKKKVTLPPYSSNIIHCGLQANNFPYENGYFTVNDTFRKDNLLLTCNQIGNIHNNMYAVLVINMGNNPVTLPKNKQIGRIAGIIAETDNSVTIKGEELIPDGGDWEENLLPYPVNKILSDNELLSLINWKDCNLSKENIKKLKRIIVKYKRAFHEYDGKIGRYKGKEKLTIRLKDKNSLPKPIRAQQLSREKEAEIERQIKQMIEEDMIEPSRSPYLSRVVLVKKKDSNWRFVVDFRRINSLVEAQSHHIPKIQNILNEAAGKRFYSTFDLKSGFHQIALDSSSRKLASFVTHQGIFSYKVMPMGLTGSPDAFQRIMETVLFGLVNTFVYIDDILTASDDEKEHLENIEAILKRIQDNGMKISLKKSSFGLLQINYLSYTIDFHGITPNQDKIAALEKKQTPKTAKEVKSFMGAASYFRRHIPNFARIAEPLYRITNEFIWTAEQETAFQNIKKALLNATCLKKPDSRGTYEIQTDASNQGIGAVLIQENRPVAFISRSLTKSEKNYPPIKLEAIALIYALRTFRSYIYGKQTQVYTDHKPLLALIKNKNLKGILERFQLAIMEFDVKIDYVKGPDNHMADYLSRETFNLIAALDAAFPVMQQSYNTSYNIKNFIHYYTAKNNFKYDGKPLVTVRNKNRFYVPEILREELLLRYHKHPLLGSHFGYQKCAEYFQRIFYWPEMIKDMKSVWENCSECLANKEQPNRKIAVVKKHLERPNEIFKTLSIDYGVIEEGKYVLAVVDEFTKFAQVAITTNQGALTTTTELMKMFCNFGFPQTIRSDNGPTFKSTKFVAFLKELGIQHLTSSAHHHKGNSIAERFIRTIRERLRFYDVSNNTIYMCVFAHNNMKHTTTNMSPMSIILNTKPHPITGSPIHTKMSGILELFKKTTPQEQITNPELLQVGEKVWKRIMNTRTTKHKNTPKLDGPYVIVKHIYGDTYIIRKITGKGRLTGQELKVNAEMLKKESNSNQH</sequence>
<organism evidence="14 15">
    <name type="scientific">Strongyloides papillosus</name>
    <name type="common">Intestinal threadworm</name>
    <dbReference type="NCBI Taxonomy" id="174720"/>
    <lineage>
        <taxon>Eukaryota</taxon>
        <taxon>Metazoa</taxon>
        <taxon>Ecdysozoa</taxon>
        <taxon>Nematoda</taxon>
        <taxon>Chromadorea</taxon>
        <taxon>Rhabditida</taxon>
        <taxon>Tylenchina</taxon>
        <taxon>Panagrolaimomorpha</taxon>
        <taxon>Strongyloidoidea</taxon>
        <taxon>Strongyloididae</taxon>
        <taxon>Strongyloides</taxon>
    </lineage>
</organism>
<dbReference type="InterPro" id="IPR043502">
    <property type="entry name" value="DNA/RNA_pol_sf"/>
</dbReference>
<feature type="domain" description="Integrase catalytic" evidence="13">
    <location>
        <begin position="1684"/>
        <end position="1868"/>
    </location>
</feature>
<dbReference type="PROSITE" id="PS50994">
    <property type="entry name" value="INTEGRASE"/>
    <property type="match status" value="1"/>
</dbReference>
<dbReference type="Pfam" id="PF17919">
    <property type="entry name" value="RT_RNaseH_2"/>
    <property type="match status" value="1"/>
</dbReference>
<dbReference type="InterPro" id="IPR036397">
    <property type="entry name" value="RNaseH_sf"/>
</dbReference>
<proteinExistence type="predicted"/>
<feature type="coiled-coil region" evidence="9">
    <location>
        <begin position="34"/>
        <end position="61"/>
    </location>
</feature>
<evidence type="ECO:0000256" key="5">
    <source>
        <dbReference type="ARBA" id="ARBA00022759"/>
    </source>
</evidence>
<feature type="coiled-coil region" evidence="9">
    <location>
        <begin position="577"/>
        <end position="671"/>
    </location>
</feature>
<dbReference type="GO" id="GO:0015074">
    <property type="term" value="P:DNA integration"/>
    <property type="evidence" value="ECO:0007669"/>
    <property type="project" value="InterPro"/>
</dbReference>
<name>A0A0N5BH74_STREA</name>
<keyword evidence="8" id="KW-0511">Multifunctional enzyme</keyword>
<dbReference type="InterPro" id="IPR000477">
    <property type="entry name" value="RT_dom"/>
</dbReference>
<dbReference type="Gene3D" id="3.30.70.270">
    <property type="match status" value="2"/>
</dbReference>
<feature type="domain" description="Reverse transcriptase" evidence="12">
    <location>
        <begin position="1175"/>
        <end position="1352"/>
    </location>
</feature>
<reference evidence="15" key="1">
    <citation type="submission" date="2017-02" db="UniProtKB">
        <authorList>
            <consortium name="WormBaseParasite"/>
        </authorList>
    </citation>
    <scope>IDENTIFICATION</scope>
</reference>
<evidence type="ECO:0000256" key="6">
    <source>
        <dbReference type="ARBA" id="ARBA00022801"/>
    </source>
</evidence>
<dbReference type="FunFam" id="3.10.20.370:FF:000001">
    <property type="entry name" value="Retrovirus-related Pol polyprotein from transposon 17.6-like protein"/>
    <property type="match status" value="1"/>
</dbReference>
<dbReference type="InterPro" id="IPR021109">
    <property type="entry name" value="Peptidase_aspartic_dom_sf"/>
</dbReference>
<dbReference type="SUPFAM" id="SSF53098">
    <property type="entry name" value="Ribonuclease H-like"/>
    <property type="match status" value="1"/>
</dbReference>
<dbReference type="PANTHER" id="PTHR37984:SF5">
    <property type="entry name" value="PROTEIN NYNRIN-LIKE"/>
    <property type="match status" value="1"/>
</dbReference>
<dbReference type="InterPro" id="IPR041577">
    <property type="entry name" value="RT_RNaseH_2"/>
</dbReference>
<dbReference type="InterPro" id="IPR043128">
    <property type="entry name" value="Rev_trsase/Diguanyl_cyclase"/>
</dbReference>
<dbReference type="STRING" id="174720.A0A0N5BH74"/>
<keyword evidence="14" id="KW-1185">Reference proteome</keyword>
<accession>A0A0N5BH74</accession>
<dbReference type="InterPro" id="IPR041588">
    <property type="entry name" value="Integrase_H2C2"/>
</dbReference>
<evidence type="ECO:0000313" key="15">
    <source>
        <dbReference type="WBParaSite" id="SPAL_0000531800.1"/>
    </source>
</evidence>
<dbReference type="InterPro" id="IPR001584">
    <property type="entry name" value="Integrase_cat-core"/>
</dbReference>
<keyword evidence="5" id="KW-0255">Endonuclease</keyword>
<dbReference type="GO" id="GO:0006508">
    <property type="term" value="P:proteolysis"/>
    <property type="evidence" value="ECO:0007669"/>
    <property type="project" value="InterPro"/>
</dbReference>
<dbReference type="SUPFAM" id="SSF56672">
    <property type="entry name" value="DNA/RNA polymerases"/>
    <property type="match status" value="1"/>
</dbReference>
<dbReference type="InterPro" id="IPR012337">
    <property type="entry name" value="RNaseH-like_sf"/>
</dbReference>
<dbReference type="Gene3D" id="2.40.70.10">
    <property type="entry name" value="Acid Proteases"/>
    <property type="match status" value="1"/>
</dbReference>
<feature type="region of interest" description="Disordered" evidence="10">
    <location>
        <begin position="310"/>
        <end position="345"/>
    </location>
</feature>
<evidence type="ECO:0000256" key="1">
    <source>
        <dbReference type="ARBA" id="ARBA00012493"/>
    </source>
</evidence>
<dbReference type="InterPro" id="IPR018061">
    <property type="entry name" value="Retropepsins"/>
</dbReference>
<dbReference type="PANTHER" id="PTHR37984">
    <property type="entry name" value="PROTEIN CBG26694"/>
    <property type="match status" value="1"/>
</dbReference>
<protein>
    <recommendedName>
        <fullName evidence="1">RNA-directed DNA polymerase</fullName>
        <ecNumber evidence="1">2.7.7.49</ecNumber>
    </recommendedName>
</protein>
<dbReference type="GO" id="GO:0003676">
    <property type="term" value="F:nucleic acid binding"/>
    <property type="evidence" value="ECO:0007669"/>
    <property type="project" value="InterPro"/>
</dbReference>
<dbReference type="Pfam" id="PF17921">
    <property type="entry name" value="Integrase_H2C2"/>
    <property type="match status" value="1"/>
</dbReference>
<dbReference type="Pfam" id="PF00665">
    <property type="entry name" value="rve"/>
    <property type="match status" value="1"/>
</dbReference>
<keyword evidence="3" id="KW-0548">Nucleotidyltransferase</keyword>